<evidence type="ECO:0000313" key="5">
    <source>
        <dbReference type="Proteomes" id="UP000696485"/>
    </source>
</evidence>
<reference evidence="4" key="1">
    <citation type="journal article" date="2020" name="Fungal Divers.">
        <title>Resolving the Mortierellaceae phylogeny through synthesis of multi-gene phylogenetics and phylogenomics.</title>
        <authorList>
            <person name="Vandepol N."/>
            <person name="Liber J."/>
            <person name="Desiro A."/>
            <person name="Na H."/>
            <person name="Kennedy M."/>
            <person name="Barry K."/>
            <person name="Grigoriev I.V."/>
            <person name="Miller A.N."/>
            <person name="O'Donnell K."/>
            <person name="Stajich J.E."/>
            <person name="Bonito G."/>
        </authorList>
    </citation>
    <scope>NUCLEOTIDE SEQUENCE</scope>
    <source>
        <strain evidence="4">NVP1</strain>
    </source>
</reference>
<keyword evidence="1" id="KW-0811">Translocation</keyword>
<evidence type="ECO:0000313" key="4">
    <source>
        <dbReference type="EMBL" id="KAF9334462.1"/>
    </source>
</evidence>
<keyword evidence="5" id="KW-1185">Reference proteome</keyword>
<feature type="region of interest" description="Disordered" evidence="2">
    <location>
        <begin position="347"/>
        <end position="366"/>
    </location>
</feature>
<dbReference type="AlphaFoldDB" id="A0A9P5SR27"/>
<evidence type="ECO:0000256" key="2">
    <source>
        <dbReference type="SAM" id="MobiDB-lite"/>
    </source>
</evidence>
<dbReference type="SUPFAM" id="SSF56784">
    <property type="entry name" value="HAD-like"/>
    <property type="match status" value="1"/>
</dbReference>
<comment type="subunit">
    <text evidence="1">Component of the TIM23 complex.</text>
</comment>
<keyword evidence="1" id="KW-0653">Protein transport</keyword>
<dbReference type="InterPro" id="IPR050365">
    <property type="entry name" value="TIM50"/>
</dbReference>
<dbReference type="Pfam" id="PF03031">
    <property type="entry name" value="NIF"/>
    <property type="match status" value="1"/>
</dbReference>
<keyword evidence="1" id="KW-0496">Mitochondrion</keyword>
<comment type="function">
    <text evidence="1">Essential component of the TIM23 complex, a complex that mediates the translocation of transit peptide-containing proteins across the mitochondrial inner membrane.</text>
</comment>
<name>A0A9P5SR27_9FUNG</name>
<proteinExistence type="inferred from homology"/>
<dbReference type="GO" id="GO:0005744">
    <property type="term" value="C:TIM23 mitochondrial import inner membrane translocase complex"/>
    <property type="evidence" value="ECO:0007669"/>
    <property type="project" value="UniProtKB-UniRule"/>
</dbReference>
<dbReference type="PANTHER" id="PTHR12210">
    <property type="entry name" value="DULLARD PROTEIN PHOSPHATASE"/>
    <property type="match status" value="1"/>
</dbReference>
<comment type="similarity">
    <text evidence="1">Belongs to the TIM50 family.</text>
</comment>
<dbReference type="EMBL" id="JAAAUY010000147">
    <property type="protein sequence ID" value="KAF9334462.1"/>
    <property type="molecule type" value="Genomic_DNA"/>
</dbReference>
<organism evidence="4 5">
    <name type="scientific">Podila minutissima</name>
    <dbReference type="NCBI Taxonomy" id="64525"/>
    <lineage>
        <taxon>Eukaryota</taxon>
        <taxon>Fungi</taxon>
        <taxon>Fungi incertae sedis</taxon>
        <taxon>Mucoromycota</taxon>
        <taxon>Mortierellomycotina</taxon>
        <taxon>Mortierellomycetes</taxon>
        <taxon>Mortierellales</taxon>
        <taxon>Mortierellaceae</taxon>
        <taxon>Podila</taxon>
    </lineage>
</organism>
<dbReference type="PROSITE" id="PS50969">
    <property type="entry name" value="FCP1"/>
    <property type="match status" value="1"/>
</dbReference>
<dbReference type="Proteomes" id="UP000696485">
    <property type="component" value="Unassembled WGS sequence"/>
</dbReference>
<keyword evidence="1" id="KW-0809">Transit peptide</keyword>
<comment type="subcellular location">
    <subcellularLocation>
        <location evidence="1">Mitochondrion inner membrane</location>
        <topology evidence="1">Single-pass membrane protein</topology>
    </subcellularLocation>
</comment>
<dbReference type="SMART" id="SM00577">
    <property type="entry name" value="CPDc"/>
    <property type="match status" value="1"/>
</dbReference>
<comment type="caution">
    <text evidence="4">The sequence shown here is derived from an EMBL/GenBank/DDBJ whole genome shotgun (WGS) entry which is preliminary data.</text>
</comment>
<evidence type="ECO:0000259" key="3">
    <source>
        <dbReference type="PROSITE" id="PS50969"/>
    </source>
</evidence>
<sequence>MDGQPHYSQHKAGKSTHREKFYDSETLTFMPLSGIRPITPSYLTIANEPSRTLPTPRKMLVILDLNGTLFFRNKRLSGKPTIVNRPFLLEFMRLLFTHFHVMVWSSSRRTSVDAMLNRIPKDFGTMDRIWSREHFDLHEVDFHRKVLTLKDMEKVWQEIEMEKEWASPKQLKKYAEDFDQTNTILIDDSTHKSQLQPYNCIPIADFDFERAESGADIELLKVWQYLELASMQSNVSNFMREFPFDSNAEILKRPVEKMMKLLADSKGPKRYRRIHDMRAVIIMAYINAIAPPHMPTTNDEVKESYIERLKHLREEVQTKIGFKKSKKLEEAKMKNTAVEGVPMIRKKKKNKTRRTLKKMRKRPITQ</sequence>
<accession>A0A9P5SR27</accession>
<keyword evidence="1" id="KW-0813">Transport</keyword>
<dbReference type="GO" id="GO:0015031">
    <property type="term" value="P:protein transport"/>
    <property type="evidence" value="ECO:0007669"/>
    <property type="project" value="UniProtKB-KW"/>
</dbReference>
<feature type="domain" description="FCP1 homology" evidence="3">
    <location>
        <begin position="54"/>
        <end position="229"/>
    </location>
</feature>
<dbReference type="InterPro" id="IPR036412">
    <property type="entry name" value="HAD-like_sf"/>
</dbReference>
<gene>
    <name evidence="4" type="ORF">BG006_002115</name>
</gene>
<dbReference type="InterPro" id="IPR023214">
    <property type="entry name" value="HAD_sf"/>
</dbReference>
<evidence type="ECO:0000256" key="1">
    <source>
        <dbReference type="RuleBase" id="RU365079"/>
    </source>
</evidence>
<protein>
    <recommendedName>
        <fullName evidence="1">Mitochondrial import inner membrane translocase subunit TIM50</fullName>
    </recommendedName>
</protein>
<dbReference type="Gene3D" id="3.40.50.1000">
    <property type="entry name" value="HAD superfamily/HAD-like"/>
    <property type="match status" value="1"/>
</dbReference>
<dbReference type="InterPro" id="IPR004274">
    <property type="entry name" value="FCP1_dom"/>
</dbReference>